<dbReference type="Proteomes" id="UP001172386">
    <property type="component" value="Unassembled WGS sequence"/>
</dbReference>
<protein>
    <submittedName>
        <fullName evidence="1">Uncharacterized protein</fullName>
    </submittedName>
</protein>
<reference evidence="1" key="1">
    <citation type="submission" date="2022-10" db="EMBL/GenBank/DDBJ databases">
        <title>Culturing micro-colonial fungi from biological soil crusts in the Mojave desert and describing Neophaeococcomyces mojavensis, and introducing the new genera and species Taxawa tesnikishii.</title>
        <authorList>
            <person name="Kurbessoian T."/>
            <person name="Stajich J.E."/>
        </authorList>
    </citation>
    <scope>NUCLEOTIDE SEQUENCE</scope>
    <source>
        <strain evidence="1">JES_112</strain>
    </source>
</reference>
<name>A0ACC2ZUE4_9EURO</name>
<dbReference type="EMBL" id="JAPDRQ010000279">
    <property type="protein sequence ID" value="KAJ9651139.1"/>
    <property type="molecule type" value="Genomic_DNA"/>
</dbReference>
<keyword evidence="2" id="KW-1185">Reference proteome</keyword>
<evidence type="ECO:0000313" key="2">
    <source>
        <dbReference type="Proteomes" id="UP001172386"/>
    </source>
</evidence>
<comment type="caution">
    <text evidence="1">The sequence shown here is derived from an EMBL/GenBank/DDBJ whole genome shotgun (WGS) entry which is preliminary data.</text>
</comment>
<organism evidence="1 2">
    <name type="scientific">Neophaeococcomyces mojaviensis</name>
    <dbReference type="NCBI Taxonomy" id="3383035"/>
    <lineage>
        <taxon>Eukaryota</taxon>
        <taxon>Fungi</taxon>
        <taxon>Dikarya</taxon>
        <taxon>Ascomycota</taxon>
        <taxon>Pezizomycotina</taxon>
        <taxon>Eurotiomycetes</taxon>
        <taxon>Chaetothyriomycetidae</taxon>
        <taxon>Chaetothyriales</taxon>
        <taxon>Chaetothyriales incertae sedis</taxon>
        <taxon>Neophaeococcomyces</taxon>
    </lineage>
</organism>
<accession>A0ACC2ZUE4</accession>
<sequence>MSKSKNPNQSLDDKERDKPLTIHEFERIAQTKLTQQVWNYYVSGADEQMAIKRNRDAYDKLVLRPRVFRDVSQIDTTTVLFGKKFDFPVGVSPSAMQKLVGGEGEVDVARAVASRGTFMILSSNSTSPLEDVINAAGPNPDTADFWFQIYVSQDRGKSAKLIKRAEAENSVAQLLTLGPTAAGFKALAVTVDTPVLGNRINERKTQLVLPSNLTLPNLDDPDPDKANKPSLNRDLLNALNRQEAGRIAEVAKKRGLLNDASLTWHETLPWIRQQTSKMKIVVKGVMTAEDALLAIQNGADAIVVSNHGGRQLDSVASTIEALPEIVDVVKGRVPVLIDGGITRGSDVFKALALGADFCLIGRPALWGLAYDGVEGVKMVLDVLERELSRTMALMGARNVGEIEKSMLGVEKRDGFGIAKL</sequence>
<gene>
    <name evidence="1" type="ORF">H2198_009565</name>
</gene>
<evidence type="ECO:0000313" key="1">
    <source>
        <dbReference type="EMBL" id="KAJ9651139.1"/>
    </source>
</evidence>
<proteinExistence type="predicted"/>